<dbReference type="PANTHER" id="PTHR42776:SF28">
    <property type="entry name" value="GLUTAMYL ENDOPEPTIDASE, CHLOROPLASTIC-RELATED"/>
    <property type="match status" value="1"/>
</dbReference>
<comment type="caution">
    <text evidence="3">The sequence shown here is derived from an EMBL/GenBank/DDBJ whole genome shotgun (WGS) entry which is preliminary data.</text>
</comment>
<evidence type="ECO:0000256" key="1">
    <source>
        <dbReference type="ARBA" id="ARBA00022801"/>
    </source>
</evidence>
<accession>A0AAE0BZ97</accession>
<dbReference type="AlphaFoldDB" id="A0AAE0BZ97"/>
<proteinExistence type="predicted"/>
<dbReference type="InterPro" id="IPR029058">
    <property type="entry name" value="AB_hydrolase_fold"/>
</dbReference>
<evidence type="ECO:0000313" key="3">
    <source>
        <dbReference type="EMBL" id="KAK3245507.1"/>
    </source>
</evidence>
<dbReference type="PANTHER" id="PTHR42776">
    <property type="entry name" value="SERINE PEPTIDASE S9 FAMILY MEMBER"/>
    <property type="match status" value="1"/>
</dbReference>
<dbReference type="Pfam" id="PF00326">
    <property type="entry name" value="Peptidase_S9"/>
    <property type="match status" value="1"/>
</dbReference>
<sequence>MRAVTFPIGVEQLTESARAAVNEVVRRGVADPARVAVGGHSYGAFMTANLLARCPELFCCGIACSGAYNRTLTPFGFQAEERTLWEALETYTLMSPFMLADTITRPLLLVHGEDDNNPGTFPMQSERFYAALKGHGVPSRLVLLPHESHGYRGKESVQHYLHEICEWLDTYTGGPQKDIHDPVAE</sequence>
<dbReference type="InterPro" id="IPR001375">
    <property type="entry name" value="Peptidase_S9_cat"/>
</dbReference>
<protein>
    <recommendedName>
        <fullName evidence="2">Peptidase S9 prolyl oligopeptidase catalytic domain-containing protein</fullName>
    </recommendedName>
</protein>
<organism evidence="3 4">
    <name type="scientific">Cymbomonas tetramitiformis</name>
    <dbReference type="NCBI Taxonomy" id="36881"/>
    <lineage>
        <taxon>Eukaryota</taxon>
        <taxon>Viridiplantae</taxon>
        <taxon>Chlorophyta</taxon>
        <taxon>Pyramimonadophyceae</taxon>
        <taxon>Pyramimonadales</taxon>
        <taxon>Pyramimonadaceae</taxon>
        <taxon>Cymbomonas</taxon>
    </lineage>
</organism>
<dbReference type="GO" id="GO:0004252">
    <property type="term" value="F:serine-type endopeptidase activity"/>
    <property type="evidence" value="ECO:0007669"/>
    <property type="project" value="TreeGrafter"/>
</dbReference>
<keyword evidence="1" id="KW-0378">Hydrolase</keyword>
<evidence type="ECO:0000259" key="2">
    <source>
        <dbReference type="Pfam" id="PF00326"/>
    </source>
</evidence>
<feature type="domain" description="Peptidase S9 prolyl oligopeptidase catalytic" evidence="2">
    <location>
        <begin position="19"/>
        <end position="173"/>
    </location>
</feature>
<dbReference type="GO" id="GO:0006508">
    <property type="term" value="P:proteolysis"/>
    <property type="evidence" value="ECO:0007669"/>
    <property type="project" value="InterPro"/>
</dbReference>
<reference evidence="3 4" key="1">
    <citation type="journal article" date="2015" name="Genome Biol. Evol.">
        <title>Comparative Genomics of a Bacterivorous Green Alga Reveals Evolutionary Causalities and Consequences of Phago-Mixotrophic Mode of Nutrition.</title>
        <authorList>
            <person name="Burns J.A."/>
            <person name="Paasch A."/>
            <person name="Narechania A."/>
            <person name="Kim E."/>
        </authorList>
    </citation>
    <scope>NUCLEOTIDE SEQUENCE [LARGE SCALE GENOMIC DNA]</scope>
    <source>
        <strain evidence="3 4">PLY_AMNH</strain>
    </source>
</reference>
<name>A0AAE0BZ97_9CHLO</name>
<evidence type="ECO:0000313" key="4">
    <source>
        <dbReference type="Proteomes" id="UP001190700"/>
    </source>
</evidence>
<dbReference type="Gene3D" id="3.40.50.1820">
    <property type="entry name" value="alpha/beta hydrolase"/>
    <property type="match status" value="1"/>
</dbReference>
<dbReference type="Proteomes" id="UP001190700">
    <property type="component" value="Unassembled WGS sequence"/>
</dbReference>
<keyword evidence="4" id="KW-1185">Reference proteome</keyword>
<gene>
    <name evidence="3" type="ORF">CYMTET_44925</name>
</gene>
<dbReference type="EMBL" id="LGRX02030584">
    <property type="protein sequence ID" value="KAK3245507.1"/>
    <property type="molecule type" value="Genomic_DNA"/>
</dbReference>
<dbReference type="SUPFAM" id="SSF53474">
    <property type="entry name" value="alpha/beta-Hydrolases"/>
    <property type="match status" value="1"/>
</dbReference>